<sequence length="416" mass="44918">METVLRNACDACHKLKTKCPSEGAGACANCRRKGQICKYSPRSEMGRPRATAPEKSPAQKQPSGKRSASVQDASPRKRRQSSADSASGIPKAAPASPERGRLQQIDGVGTELMGQPVVGNGTAEPLRMSDYLSSLETSLCSFPCQSDSFMPDDSAFDIAWPTAAPPPYSSHSPVPLTAIHDPAGQMAPINLFFEDSSDTSSSGNLSFQPDAEFGVAAMNGMHGVGLAQEKQPGVVGSRESTPDDGSDALIEAYPQLASVLFGLHTYYDKCKATPDLPALMGSLEEVFPLVSSLCDILRGPQLNHLLNNRSNLASPCFLLAGSVISTVVETYHLRMGPFEPTGAERDRTAELGTQYRLQLQTDATIMEFHLSELRPVLNKIHVGFRESQTIELMDAMRRTLREFLENWRARNGGSAS</sequence>
<feature type="domain" description="Zn(2)-C6 fungal-type" evidence="3">
    <location>
        <begin position="8"/>
        <end position="39"/>
    </location>
</feature>
<dbReference type="AlphaFoldDB" id="A0A5Q4BDE7"/>
<feature type="region of interest" description="Disordered" evidence="2">
    <location>
        <begin position="38"/>
        <end position="101"/>
    </location>
</feature>
<name>A0A5Q4BDE7_9PEZI</name>
<keyword evidence="5" id="KW-1185">Reference proteome</keyword>
<dbReference type="SUPFAM" id="SSF57701">
    <property type="entry name" value="Zn2/Cys6 DNA-binding domain"/>
    <property type="match status" value="1"/>
</dbReference>
<dbReference type="Proteomes" id="UP000326340">
    <property type="component" value="Unassembled WGS sequence"/>
</dbReference>
<dbReference type="SMART" id="SM00066">
    <property type="entry name" value="GAL4"/>
    <property type="match status" value="1"/>
</dbReference>
<dbReference type="GO" id="GO:0000981">
    <property type="term" value="F:DNA-binding transcription factor activity, RNA polymerase II-specific"/>
    <property type="evidence" value="ECO:0007669"/>
    <property type="project" value="InterPro"/>
</dbReference>
<organism evidence="4 5">
    <name type="scientific">Colletotrichum shisoi</name>
    <dbReference type="NCBI Taxonomy" id="2078593"/>
    <lineage>
        <taxon>Eukaryota</taxon>
        <taxon>Fungi</taxon>
        <taxon>Dikarya</taxon>
        <taxon>Ascomycota</taxon>
        <taxon>Pezizomycotina</taxon>
        <taxon>Sordariomycetes</taxon>
        <taxon>Hypocreomycetidae</taxon>
        <taxon>Glomerellales</taxon>
        <taxon>Glomerellaceae</taxon>
        <taxon>Colletotrichum</taxon>
        <taxon>Colletotrichum destructivum species complex</taxon>
    </lineage>
</organism>
<comment type="caution">
    <text evidence="4">The sequence shown here is derived from an EMBL/GenBank/DDBJ whole genome shotgun (WGS) entry which is preliminary data.</text>
</comment>
<accession>A0A5Q4BDE7</accession>
<evidence type="ECO:0000313" key="4">
    <source>
        <dbReference type="EMBL" id="TQN64950.1"/>
    </source>
</evidence>
<dbReference type="PROSITE" id="PS50048">
    <property type="entry name" value="ZN2_CY6_FUNGAL_2"/>
    <property type="match status" value="1"/>
</dbReference>
<feature type="compositionally biased region" description="Polar residues" evidence="2">
    <location>
        <begin position="58"/>
        <end position="72"/>
    </location>
</feature>
<dbReference type="PROSITE" id="PS00463">
    <property type="entry name" value="ZN2_CY6_FUNGAL_1"/>
    <property type="match status" value="1"/>
</dbReference>
<dbReference type="Gene3D" id="4.10.240.10">
    <property type="entry name" value="Zn(2)-C6 fungal-type DNA-binding domain"/>
    <property type="match status" value="1"/>
</dbReference>
<evidence type="ECO:0000256" key="2">
    <source>
        <dbReference type="SAM" id="MobiDB-lite"/>
    </source>
</evidence>
<dbReference type="CDD" id="cd00067">
    <property type="entry name" value="GAL4"/>
    <property type="match status" value="1"/>
</dbReference>
<dbReference type="EMBL" id="PUHP01001920">
    <property type="protein sequence ID" value="TQN64950.1"/>
    <property type="molecule type" value="Genomic_DNA"/>
</dbReference>
<gene>
    <name evidence="4" type="primary">TcpZ</name>
    <name evidence="4" type="ORF">CSHISOI_10479</name>
</gene>
<evidence type="ECO:0000313" key="5">
    <source>
        <dbReference type="Proteomes" id="UP000326340"/>
    </source>
</evidence>
<protein>
    <submittedName>
        <fullName evidence="4">C6 finger domain transcription factor tcpZ</fullName>
    </submittedName>
</protein>
<dbReference type="InterPro" id="IPR036864">
    <property type="entry name" value="Zn2-C6_fun-type_DNA-bd_sf"/>
</dbReference>
<evidence type="ECO:0000256" key="1">
    <source>
        <dbReference type="ARBA" id="ARBA00023242"/>
    </source>
</evidence>
<dbReference type="Pfam" id="PF00172">
    <property type="entry name" value="Zn_clus"/>
    <property type="match status" value="1"/>
</dbReference>
<proteinExistence type="predicted"/>
<dbReference type="InterPro" id="IPR001138">
    <property type="entry name" value="Zn2Cys6_DnaBD"/>
</dbReference>
<reference evidence="4 5" key="1">
    <citation type="journal article" date="2019" name="Sci. Rep.">
        <title>Colletotrichum shisoi sp. nov., an anthracnose pathogen of Perilla frutescens in Japan: molecular phylogenetic, morphological and genomic evidence.</title>
        <authorList>
            <person name="Gan P."/>
            <person name="Tsushima A."/>
            <person name="Hiroyama R."/>
            <person name="Narusaka M."/>
            <person name="Takano Y."/>
            <person name="Narusaka Y."/>
            <person name="Kawaradani M."/>
            <person name="Damm U."/>
            <person name="Shirasu K."/>
        </authorList>
    </citation>
    <scope>NUCLEOTIDE SEQUENCE [LARGE SCALE GENOMIC DNA]</scope>
    <source>
        <strain evidence="4 5">PG-2018a</strain>
    </source>
</reference>
<evidence type="ECO:0000259" key="3">
    <source>
        <dbReference type="PROSITE" id="PS50048"/>
    </source>
</evidence>
<dbReference type="OrthoDB" id="4356994at2759"/>
<keyword evidence="1" id="KW-0539">Nucleus</keyword>
<dbReference type="GO" id="GO:0008270">
    <property type="term" value="F:zinc ion binding"/>
    <property type="evidence" value="ECO:0007669"/>
    <property type="project" value="InterPro"/>
</dbReference>